<dbReference type="AlphaFoldDB" id="A0A379DEI8"/>
<keyword evidence="4" id="KW-0378">Hydrolase</keyword>
<dbReference type="Proteomes" id="UP000254777">
    <property type="component" value="Unassembled WGS sequence"/>
</dbReference>
<evidence type="ECO:0000259" key="8">
    <source>
        <dbReference type="Pfam" id="PF00857"/>
    </source>
</evidence>
<evidence type="ECO:0000313" key="9">
    <source>
        <dbReference type="EMBL" id="SUB75972.1"/>
    </source>
</evidence>
<organism evidence="9 10">
    <name type="scientific">Peptoniphilus indolicus</name>
    <dbReference type="NCBI Taxonomy" id="33030"/>
    <lineage>
        <taxon>Bacteria</taxon>
        <taxon>Bacillati</taxon>
        <taxon>Bacillota</taxon>
        <taxon>Tissierellia</taxon>
        <taxon>Tissierellales</taxon>
        <taxon>Peptoniphilaceae</taxon>
        <taxon>Peptoniphilus</taxon>
    </lineage>
</organism>
<comment type="pathway">
    <text evidence="5">Cofactor biosynthesis; nicotinate biosynthesis; nicotinate from nicotinamide: step 1/1.</text>
</comment>
<evidence type="ECO:0000256" key="2">
    <source>
        <dbReference type="ARBA" id="ARBA00022642"/>
    </source>
</evidence>
<dbReference type="GO" id="GO:0008936">
    <property type="term" value="F:nicotinamidase activity"/>
    <property type="evidence" value="ECO:0007669"/>
    <property type="project" value="UniProtKB-EC"/>
</dbReference>
<sequence length="169" mass="18770">MKILVVVDMQNDFINGSLGTKEAVDIVSNVKDKIDSFDGKIYYTRDTHGEDYLETEEGKNLPVKHCIKGTDGWEIHPDLAIKGKIFDKGSFGAVELAEELRELDREDKIDSITLVGLCTDICVVSNALLIKSYLPNIPIKVDESCCAGVTLESHESAIKTMKMNHIQII</sequence>
<dbReference type="GO" id="GO:0046872">
    <property type="term" value="F:metal ion binding"/>
    <property type="evidence" value="ECO:0007669"/>
    <property type="project" value="UniProtKB-KW"/>
</dbReference>
<comment type="similarity">
    <text evidence="1">Belongs to the isochorismatase family.</text>
</comment>
<dbReference type="InterPro" id="IPR036380">
    <property type="entry name" value="Isochorismatase-like_sf"/>
</dbReference>
<evidence type="ECO:0000256" key="4">
    <source>
        <dbReference type="ARBA" id="ARBA00022801"/>
    </source>
</evidence>
<dbReference type="SUPFAM" id="SSF52499">
    <property type="entry name" value="Isochorismatase-like hydrolases"/>
    <property type="match status" value="1"/>
</dbReference>
<evidence type="ECO:0000256" key="7">
    <source>
        <dbReference type="ARBA" id="ARBA00043224"/>
    </source>
</evidence>
<dbReference type="CDD" id="cd00431">
    <property type="entry name" value="cysteine_hydrolases"/>
    <property type="match status" value="1"/>
</dbReference>
<dbReference type="GO" id="GO:0019363">
    <property type="term" value="P:pyridine nucleotide biosynthetic process"/>
    <property type="evidence" value="ECO:0007669"/>
    <property type="project" value="UniProtKB-KW"/>
</dbReference>
<dbReference type="InterPro" id="IPR000868">
    <property type="entry name" value="Isochorismatase-like_dom"/>
</dbReference>
<dbReference type="PANTHER" id="PTHR11080">
    <property type="entry name" value="PYRAZINAMIDASE/NICOTINAMIDASE"/>
    <property type="match status" value="1"/>
</dbReference>
<evidence type="ECO:0000313" key="10">
    <source>
        <dbReference type="Proteomes" id="UP000254777"/>
    </source>
</evidence>
<dbReference type="EMBL" id="UGTH01000001">
    <property type="protein sequence ID" value="SUB75972.1"/>
    <property type="molecule type" value="Genomic_DNA"/>
</dbReference>
<feature type="domain" description="Isochorismatase-like" evidence="8">
    <location>
        <begin position="3"/>
        <end position="162"/>
    </location>
</feature>
<name>A0A379DEI8_9FIRM</name>
<keyword evidence="2" id="KW-0662">Pyridine nucleotide biosynthesis</keyword>
<gene>
    <name evidence="9" type="ORF">NCTC11088_01780</name>
</gene>
<evidence type="ECO:0000256" key="3">
    <source>
        <dbReference type="ARBA" id="ARBA00022723"/>
    </source>
</evidence>
<dbReference type="Pfam" id="PF00857">
    <property type="entry name" value="Isochorismatase"/>
    <property type="match status" value="1"/>
</dbReference>
<reference evidence="9 10" key="1">
    <citation type="submission" date="2018-06" db="EMBL/GenBank/DDBJ databases">
        <authorList>
            <consortium name="Pathogen Informatics"/>
            <person name="Doyle S."/>
        </authorList>
    </citation>
    <scope>NUCLEOTIDE SEQUENCE [LARGE SCALE GENOMIC DNA]</scope>
    <source>
        <strain evidence="9 10">NCTC11088</strain>
    </source>
</reference>
<dbReference type="RefSeq" id="WP_004823441.1">
    <property type="nucleotide sequence ID" value="NZ_UGTH01000001.1"/>
</dbReference>
<evidence type="ECO:0000256" key="5">
    <source>
        <dbReference type="ARBA" id="ARBA00037900"/>
    </source>
</evidence>
<keyword evidence="3" id="KW-0479">Metal-binding</keyword>
<dbReference type="PANTHER" id="PTHR11080:SF2">
    <property type="entry name" value="LD05707P"/>
    <property type="match status" value="1"/>
</dbReference>
<evidence type="ECO:0000256" key="6">
    <source>
        <dbReference type="ARBA" id="ARBA00039017"/>
    </source>
</evidence>
<dbReference type="EC" id="3.5.1.19" evidence="6"/>
<accession>A0A379DEI8</accession>
<dbReference type="InterPro" id="IPR052347">
    <property type="entry name" value="Isochorismatase_Nicotinamidase"/>
</dbReference>
<proteinExistence type="inferred from homology"/>
<protein>
    <recommendedName>
        <fullName evidence="6">nicotinamidase</fullName>
        <ecNumber evidence="6">3.5.1.19</ecNumber>
    </recommendedName>
    <alternativeName>
        <fullName evidence="7">Nicotinamide deamidase</fullName>
    </alternativeName>
</protein>
<dbReference type="Gene3D" id="3.40.50.850">
    <property type="entry name" value="Isochorismatase-like"/>
    <property type="match status" value="1"/>
</dbReference>
<evidence type="ECO:0000256" key="1">
    <source>
        <dbReference type="ARBA" id="ARBA00006336"/>
    </source>
</evidence>